<organism evidence="2 3">
    <name type="scientific">Paenibacillus brasilensis</name>
    <dbReference type="NCBI Taxonomy" id="128574"/>
    <lineage>
        <taxon>Bacteria</taxon>
        <taxon>Bacillati</taxon>
        <taxon>Bacillota</taxon>
        <taxon>Bacilli</taxon>
        <taxon>Bacillales</taxon>
        <taxon>Paenibacillaceae</taxon>
        <taxon>Paenibacillus</taxon>
    </lineage>
</organism>
<dbReference type="PROSITE" id="PS50943">
    <property type="entry name" value="HTH_CROC1"/>
    <property type="match status" value="1"/>
</dbReference>
<dbReference type="Pfam" id="PF01381">
    <property type="entry name" value="HTH_3"/>
    <property type="match status" value="1"/>
</dbReference>
<dbReference type="EMBL" id="JAUSWA010000002">
    <property type="protein sequence ID" value="MDQ0492277.1"/>
    <property type="molecule type" value="Genomic_DNA"/>
</dbReference>
<evidence type="ECO:0000259" key="1">
    <source>
        <dbReference type="PROSITE" id="PS50943"/>
    </source>
</evidence>
<name>A0ABU0KS69_9BACL</name>
<dbReference type="InterPro" id="IPR010982">
    <property type="entry name" value="Lambda_DNA-bd_dom_sf"/>
</dbReference>
<proteinExistence type="predicted"/>
<sequence length="86" mass="9748">MNKTPPQKEEYEVQLTPEIIRTCRINLGMSQGKLAKEASVSVPLLGAIERDERPLLPHVAQRIRAAIPYTDEQIVELVSTVRRLNQ</sequence>
<dbReference type="SMART" id="SM00530">
    <property type="entry name" value="HTH_XRE"/>
    <property type="match status" value="1"/>
</dbReference>
<protein>
    <submittedName>
        <fullName evidence="2">Transcriptional regulator with XRE-family HTH domain</fullName>
    </submittedName>
</protein>
<gene>
    <name evidence="2" type="ORF">QOZ95_000424</name>
</gene>
<accession>A0ABU0KS69</accession>
<dbReference type="Gene3D" id="1.10.260.40">
    <property type="entry name" value="lambda repressor-like DNA-binding domains"/>
    <property type="match status" value="1"/>
</dbReference>
<dbReference type="CDD" id="cd00093">
    <property type="entry name" value="HTH_XRE"/>
    <property type="match status" value="1"/>
</dbReference>
<dbReference type="SUPFAM" id="SSF47413">
    <property type="entry name" value="lambda repressor-like DNA-binding domains"/>
    <property type="match status" value="1"/>
</dbReference>
<reference evidence="2 3" key="1">
    <citation type="submission" date="2023-07" db="EMBL/GenBank/DDBJ databases">
        <title>Genomic Encyclopedia of Type Strains, Phase IV (KMG-IV): sequencing the most valuable type-strain genomes for metagenomic binning, comparative biology and taxonomic classification.</title>
        <authorList>
            <person name="Goeker M."/>
        </authorList>
    </citation>
    <scope>NUCLEOTIDE SEQUENCE [LARGE SCALE GENOMIC DNA]</scope>
    <source>
        <strain evidence="2 3">DSM 14914</strain>
    </source>
</reference>
<keyword evidence="3" id="KW-1185">Reference proteome</keyword>
<feature type="domain" description="HTH cro/C1-type" evidence="1">
    <location>
        <begin position="20"/>
        <end position="74"/>
    </location>
</feature>
<evidence type="ECO:0000313" key="3">
    <source>
        <dbReference type="Proteomes" id="UP001242811"/>
    </source>
</evidence>
<dbReference type="Proteomes" id="UP001242811">
    <property type="component" value="Unassembled WGS sequence"/>
</dbReference>
<evidence type="ECO:0000313" key="2">
    <source>
        <dbReference type="EMBL" id="MDQ0492277.1"/>
    </source>
</evidence>
<comment type="caution">
    <text evidence="2">The sequence shown here is derived from an EMBL/GenBank/DDBJ whole genome shotgun (WGS) entry which is preliminary data.</text>
</comment>
<dbReference type="InterPro" id="IPR001387">
    <property type="entry name" value="Cro/C1-type_HTH"/>
</dbReference>